<keyword evidence="3" id="KW-1185">Reference proteome</keyword>
<keyword evidence="2" id="KW-0645">Protease</keyword>
<dbReference type="Pfam" id="PF08379">
    <property type="entry name" value="Bact_transglu_N"/>
    <property type="match status" value="1"/>
</dbReference>
<dbReference type="RefSeq" id="WP_051657593.1">
    <property type="nucleotide sequence ID" value="NZ_FTNE01000002.1"/>
</dbReference>
<dbReference type="Gene3D" id="3.10.620.30">
    <property type="match status" value="1"/>
</dbReference>
<dbReference type="InterPro" id="IPR013589">
    <property type="entry name" value="Bac_transglu_N"/>
</dbReference>
<evidence type="ECO:0000259" key="1">
    <source>
        <dbReference type="SMART" id="SM00460"/>
    </source>
</evidence>
<dbReference type="PANTHER" id="PTHR33490">
    <property type="entry name" value="BLR5614 PROTEIN-RELATED"/>
    <property type="match status" value="1"/>
</dbReference>
<dbReference type="InterPro" id="IPR038765">
    <property type="entry name" value="Papain-like_cys_pep_sf"/>
</dbReference>
<dbReference type="Proteomes" id="UP000186308">
    <property type="component" value="Unassembled WGS sequence"/>
</dbReference>
<evidence type="ECO:0000313" key="3">
    <source>
        <dbReference type="Proteomes" id="UP000186308"/>
    </source>
</evidence>
<sequence>MIRYRLTHRTTYTYQTPAIRARHFLHLLPRVRPGQVLAAATLAIEPAPSSRWDEVDYFGNHITSVELDLPHDEFIATLEADIDVTPPQPIAHAGITWEAVAAAAASAAGIAEFRLPTKLTGTDDAVLAYAHSHFTPGADMMEATTAMMRDLYARFRYRPGSTTTTTTGPAALARREGVCQDYSHAMLASLRALKLPARYISGYLRSQIVGGETAYSGAEQTHAWVSVWLGWRHGWVDFDPTNDLIVSDEHVTLAWGRDFTDVSPTCGIILGGRRHTLKVSVVLAPAEP</sequence>
<accession>A0A8G2CI58</accession>
<dbReference type="GO" id="GO:0008233">
    <property type="term" value="F:peptidase activity"/>
    <property type="evidence" value="ECO:0007669"/>
    <property type="project" value="UniProtKB-KW"/>
</dbReference>
<dbReference type="SMART" id="SM00460">
    <property type="entry name" value="TGc"/>
    <property type="match status" value="1"/>
</dbReference>
<dbReference type="OrthoDB" id="9804023at2"/>
<dbReference type="PANTHER" id="PTHR33490:SF7">
    <property type="entry name" value="BLR2979 PROTEIN"/>
    <property type="match status" value="1"/>
</dbReference>
<keyword evidence="2" id="KW-0378">Hydrolase</keyword>
<dbReference type="EMBL" id="FTNE01000002">
    <property type="protein sequence ID" value="SIQ19654.1"/>
    <property type="molecule type" value="Genomic_DNA"/>
</dbReference>
<dbReference type="Pfam" id="PF01841">
    <property type="entry name" value="Transglut_core"/>
    <property type="match status" value="1"/>
</dbReference>
<name>A0A8G2CI58_ACIRU</name>
<evidence type="ECO:0000313" key="2">
    <source>
        <dbReference type="EMBL" id="SIQ19654.1"/>
    </source>
</evidence>
<dbReference type="GO" id="GO:0006508">
    <property type="term" value="P:proteolysis"/>
    <property type="evidence" value="ECO:0007669"/>
    <property type="project" value="UniProtKB-KW"/>
</dbReference>
<dbReference type="InterPro" id="IPR002931">
    <property type="entry name" value="Transglutaminase-like"/>
</dbReference>
<reference evidence="2 3" key="1">
    <citation type="submission" date="2017-01" db="EMBL/GenBank/DDBJ databases">
        <authorList>
            <person name="Varghese N."/>
            <person name="Submissions S."/>
        </authorList>
    </citation>
    <scope>NUCLEOTIDE SEQUENCE [LARGE SCALE GENOMIC DNA]</scope>
    <source>
        <strain evidence="2 3">ATCC 35905</strain>
    </source>
</reference>
<dbReference type="AlphaFoldDB" id="A0A8G2CI58"/>
<comment type="caution">
    <text evidence="2">The sequence shown here is derived from an EMBL/GenBank/DDBJ whole genome shotgun (WGS) entry which is preliminary data.</text>
</comment>
<proteinExistence type="predicted"/>
<gene>
    <name evidence="2" type="ORF">SAMN05421828_102169</name>
</gene>
<protein>
    <submittedName>
        <fullName evidence="2">Transglutaminase-like enzyme, putative cysteine protease</fullName>
    </submittedName>
</protein>
<dbReference type="SUPFAM" id="SSF54001">
    <property type="entry name" value="Cysteine proteinases"/>
    <property type="match status" value="1"/>
</dbReference>
<feature type="domain" description="Transglutaminase-like" evidence="1">
    <location>
        <begin position="171"/>
        <end position="242"/>
    </location>
</feature>
<organism evidence="2 3">
    <name type="scientific">Acidiphilium rubrum</name>
    <dbReference type="NCBI Taxonomy" id="526"/>
    <lineage>
        <taxon>Bacteria</taxon>
        <taxon>Pseudomonadati</taxon>
        <taxon>Pseudomonadota</taxon>
        <taxon>Alphaproteobacteria</taxon>
        <taxon>Acetobacterales</taxon>
        <taxon>Acidocellaceae</taxon>
        <taxon>Acidiphilium</taxon>
    </lineage>
</organism>